<dbReference type="GO" id="GO:0031573">
    <property type="term" value="P:mitotic intra-S DNA damage checkpoint signaling"/>
    <property type="evidence" value="ECO:0007669"/>
    <property type="project" value="TreeGrafter"/>
</dbReference>
<dbReference type="GO" id="GO:0000724">
    <property type="term" value="P:double-strand break repair via homologous recombination"/>
    <property type="evidence" value="ECO:0007669"/>
    <property type="project" value="TreeGrafter"/>
</dbReference>
<comment type="subcellular location">
    <subcellularLocation>
        <location evidence="1">Nucleus</location>
    </subcellularLocation>
</comment>
<dbReference type="GO" id="GO:0000723">
    <property type="term" value="P:telomere maintenance"/>
    <property type="evidence" value="ECO:0007669"/>
    <property type="project" value="TreeGrafter"/>
</dbReference>
<evidence type="ECO:0000256" key="4">
    <source>
        <dbReference type="PIRNR" id="PIRNR011312"/>
    </source>
</evidence>
<keyword evidence="3" id="KW-0539">Nucleus</keyword>
<comment type="caution">
    <text evidence="5">The sequence shown here is derived from an EMBL/GenBank/DDBJ whole genome shotgun (WGS) entry which is preliminary data.</text>
</comment>
<sequence>MKFKANLSVPHTQLLYNLINPLSKLQPQHSAQSTSNASNASMSSVNSTIMYLDDDKMVLSTRGSSHKNDSEGIFCFAELITTDGIFTSHVIESVERDNAILMEVSITQFRTALKGVLSTQKEASGGGTMSVLNNDHEVNIKLAKRNGGLPHLCFDVRNPLTYSYNHRNSNYNADNQKTSGIGVNYAIPVTIMKVEELQYHVPPRLGFPDVQLTLPKERPLRNVVERLRGISPHLYVEGSMNGILTLRIDSDGASIRTSFDKLVPIHEDCKSTQTQDGNGDGEHGDASQMVMTQEPAKCTVKVDSKKLHACLHWQSTLGISDISSAVLCMFENEMLVLDVTLNPEIGRFMQYIPVHYLSNEEMNFD</sequence>
<dbReference type="EMBL" id="BLLK01000022">
    <property type="protein sequence ID" value="GFH46861.1"/>
    <property type="molecule type" value="Genomic_DNA"/>
</dbReference>
<evidence type="ECO:0000313" key="5">
    <source>
        <dbReference type="EMBL" id="GFH46861.1"/>
    </source>
</evidence>
<evidence type="ECO:0000256" key="3">
    <source>
        <dbReference type="ARBA" id="ARBA00023242"/>
    </source>
</evidence>
<dbReference type="GO" id="GO:0030896">
    <property type="term" value="C:checkpoint clamp complex"/>
    <property type="evidence" value="ECO:0007669"/>
    <property type="project" value="InterPro"/>
</dbReference>
<keyword evidence="6" id="KW-1185">Reference proteome</keyword>
<dbReference type="Proteomes" id="UP001054902">
    <property type="component" value="Unassembled WGS sequence"/>
</dbReference>
<name>A0AAD3H1I2_9STRA</name>
<reference evidence="5 6" key="1">
    <citation type="journal article" date="2021" name="Sci. Rep.">
        <title>The genome of the diatom Chaetoceros tenuissimus carries an ancient integrated fragment of an extant virus.</title>
        <authorList>
            <person name="Hongo Y."/>
            <person name="Kimura K."/>
            <person name="Takaki Y."/>
            <person name="Yoshida Y."/>
            <person name="Baba S."/>
            <person name="Kobayashi G."/>
            <person name="Nagasaki K."/>
            <person name="Hano T."/>
            <person name="Tomaru Y."/>
        </authorList>
    </citation>
    <scope>NUCLEOTIDE SEQUENCE [LARGE SCALE GENOMIC DNA]</scope>
    <source>
        <strain evidence="5 6">NIES-3715</strain>
    </source>
</reference>
<dbReference type="GO" id="GO:0005730">
    <property type="term" value="C:nucleolus"/>
    <property type="evidence" value="ECO:0007669"/>
    <property type="project" value="InterPro"/>
</dbReference>
<dbReference type="GO" id="GO:0006289">
    <property type="term" value="P:nucleotide-excision repair"/>
    <property type="evidence" value="ECO:0007669"/>
    <property type="project" value="TreeGrafter"/>
</dbReference>
<evidence type="ECO:0000256" key="2">
    <source>
        <dbReference type="ARBA" id="ARBA00005563"/>
    </source>
</evidence>
<dbReference type="PIRSF" id="PIRSF011312">
    <property type="entry name" value="Cell_cycle_HUS1"/>
    <property type="match status" value="1"/>
</dbReference>
<organism evidence="5 6">
    <name type="scientific">Chaetoceros tenuissimus</name>
    <dbReference type="NCBI Taxonomy" id="426638"/>
    <lineage>
        <taxon>Eukaryota</taxon>
        <taxon>Sar</taxon>
        <taxon>Stramenopiles</taxon>
        <taxon>Ochrophyta</taxon>
        <taxon>Bacillariophyta</taxon>
        <taxon>Coscinodiscophyceae</taxon>
        <taxon>Chaetocerotophycidae</taxon>
        <taxon>Chaetocerotales</taxon>
        <taxon>Chaetocerotaceae</taxon>
        <taxon>Chaetoceros</taxon>
    </lineage>
</organism>
<evidence type="ECO:0000256" key="1">
    <source>
        <dbReference type="ARBA" id="ARBA00004123"/>
    </source>
</evidence>
<evidence type="ECO:0000313" key="6">
    <source>
        <dbReference type="Proteomes" id="UP001054902"/>
    </source>
</evidence>
<dbReference type="PANTHER" id="PTHR12900">
    <property type="entry name" value="MITOTIC AND DNA DAMAGE CHECKPOINT PROTEIN HUS1"/>
    <property type="match status" value="1"/>
</dbReference>
<accession>A0AAD3H1I2</accession>
<dbReference type="InterPro" id="IPR016580">
    <property type="entry name" value="HUS1"/>
</dbReference>
<dbReference type="Pfam" id="PF04005">
    <property type="entry name" value="Hus1"/>
    <property type="match status" value="1"/>
</dbReference>
<protein>
    <recommendedName>
        <fullName evidence="4">Checkpoint protein</fullName>
    </recommendedName>
</protein>
<dbReference type="GO" id="GO:0033314">
    <property type="term" value="P:mitotic DNA replication checkpoint signaling"/>
    <property type="evidence" value="ECO:0007669"/>
    <property type="project" value="TreeGrafter"/>
</dbReference>
<comment type="similarity">
    <text evidence="2 4">Belongs to the HUS1 family.</text>
</comment>
<proteinExistence type="inferred from homology"/>
<dbReference type="AlphaFoldDB" id="A0AAD3H1I2"/>
<dbReference type="PANTHER" id="PTHR12900:SF0">
    <property type="entry name" value="CHECKPOINT PROTEIN"/>
    <property type="match status" value="1"/>
</dbReference>
<gene>
    <name evidence="5" type="ORF">CTEN210_03335</name>
</gene>
<dbReference type="Gene3D" id="3.70.10.10">
    <property type="match status" value="1"/>
</dbReference>
<dbReference type="InterPro" id="IPR007150">
    <property type="entry name" value="HUS1/Mec3"/>
</dbReference>
<dbReference type="GO" id="GO:0035861">
    <property type="term" value="C:site of double-strand break"/>
    <property type="evidence" value="ECO:0007669"/>
    <property type="project" value="TreeGrafter"/>
</dbReference>
<dbReference type="GO" id="GO:0044778">
    <property type="term" value="P:meiotic DNA integrity checkpoint signaling"/>
    <property type="evidence" value="ECO:0007669"/>
    <property type="project" value="TreeGrafter"/>
</dbReference>